<dbReference type="EMBL" id="JACXVP010000001">
    <property type="protein sequence ID" value="KAG5630428.1"/>
    <property type="molecule type" value="Genomic_DNA"/>
</dbReference>
<organism evidence="1 2">
    <name type="scientific">Solanum commersonii</name>
    <name type="common">Commerson's wild potato</name>
    <name type="synonym">Commerson's nightshade</name>
    <dbReference type="NCBI Taxonomy" id="4109"/>
    <lineage>
        <taxon>Eukaryota</taxon>
        <taxon>Viridiplantae</taxon>
        <taxon>Streptophyta</taxon>
        <taxon>Embryophyta</taxon>
        <taxon>Tracheophyta</taxon>
        <taxon>Spermatophyta</taxon>
        <taxon>Magnoliopsida</taxon>
        <taxon>eudicotyledons</taxon>
        <taxon>Gunneridae</taxon>
        <taxon>Pentapetalae</taxon>
        <taxon>asterids</taxon>
        <taxon>lamiids</taxon>
        <taxon>Solanales</taxon>
        <taxon>Solanaceae</taxon>
        <taxon>Solanoideae</taxon>
        <taxon>Solaneae</taxon>
        <taxon>Solanum</taxon>
    </lineage>
</organism>
<keyword evidence="2" id="KW-1185">Reference proteome</keyword>
<reference evidence="1 2" key="1">
    <citation type="submission" date="2020-09" db="EMBL/GenBank/DDBJ databases">
        <title>De no assembly of potato wild relative species, Solanum commersonii.</title>
        <authorList>
            <person name="Cho K."/>
        </authorList>
    </citation>
    <scope>NUCLEOTIDE SEQUENCE [LARGE SCALE GENOMIC DNA]</scope>
    <source>
        <strain evidence="1">LZ3.2</strain>
        <tissue evidence="1">Leaf</tissue>
    </source>
</reference>
<evidence type="ECO:0000313" key="2">
    <source>
        <dbReference type="Proteomes" id="UP000824120"/>
    </source>
</evidence>
<comment type="caution">
    <text evidence="1">The sequence shown here is derived from an EMBL/GenBank/DDBJ whole genome shotgun (WGS) entry which is preliminary data.</text>
</comment>
<proteinExistence type="predicted"/>
<protein>
    <submittedName>
        <fullName evidence="1">Uncharacterized protein</fullName>
    </submittedName>
</protein>
<accession>A0A9J6B187</accession>
<name>A0A9J6B187_SOLCO</name>
<gene>
    <name evidence="1" type="ORF">H5410_002145</name>
</gene>
<sequence length="265" mass="32187">MDQSMEIRENLWIKFFNKCKIKVGNGGRTLLREDKWVDRPSKEATIREMRDNQGWDLRFRRHLNDWEVNKIVELLNILRRCKDLNTNEDNLFWNRMSKADFQLARLIEAHKDRYSYRWMALEDDLESQDTIQDSMFHLAVSQSSYTHSTQPHEKRHANLFQVLTAKLWQIFINLRGINWTMPRNIKEALACWNRDENQSGHRERWKIVPACIWWSIWMERNQRCFKNKSCSIQNLKLNCLVLFFFWCKHEYPQDAEDTPSILEFL</sequence>
<dbReference type="AlphaFoldDB" id="A0A9J6B187"/>
<evidence type="ECO:0000313" key="1">
    <source>
        <dbReference type="EMBL" id="KAG5630428.1"/>
    </source>
</evidence>
<dbReference type="OrthoDB" id="1937542at2759"/>
<dbReference type="Proteomes" id="UP000824120">
    <property type="component" value="Chromosome 1"/>
</dbReference>